<feature type="transmembrane region" description="Helical" evidence="1">
    <location>
        <begin position="180"/>
        <end position="197"/>
    </location>
</feature>
<keyword evidence="1" id="KW-1133">Transmembrane helix</keyword>
<dbReference type="AlphaFoldDB" id="A0A9E8ZET2"/>
<evidence type="ECO:0000313" key="2">
    <source>
        <dbReference type="EMBL" id="WAL62049.1"/>
    </source>
</evidence>
<dbReference type="Proteomes" id="UP001163152">
    <property type="component" value="Chromosome"/>
</dbReference>
<feature type="transmembrane region" description="Helical" evidence="1">
    <location>
        <begin position="339"/>
        <end position="358"/>
    </location>
</feature>
<dbReference type="RefSeq" id="WP_268612137.1">
    <property type="nucleotide sequence ID" value="NZ_CP113797.1"/>
</dbReference>
<keyword evidence="3" id="KW-1185">Reference proteome</keyword>
<feature type="transmembrane region" description="Helical" evidence="1">
    <location>
        <begin position="130"/>
        <end position="148"/>
    </location>
</feature>
<feature type="transmembrane region" description="Helical" evidence="1">
    <location>
        <begin position="264"/>
        <end position="284"/>
    </location>
</feature>
<keyword evidence="1" id="KW-0472">Membrane</keyword>
<reference evidence="2" key="1">
    <citation type="submission" date="2022-12" db="EMBL/GenBank/DDBJ databases">
        <title>Polyphasic identification of a Novel Hot-Spring Cyanobacterium Ocullathermofonsia sinensis gen nov. sp. nov. and Genomic Insights on its Adaptations to the Thermal Habitat.</title>
        <authorList>
            <person name="Daroch M."/>
            <person name="Tang J."/>
            <person name="Jiang Y."/>
        </authorList>
    </citation>
    <scope>NUCLEOTIDE SEQUENCE</scope>
    <source>
        <strain evidence="2">PKUAC-SCTA174</strain>
    </source>
</reference>
<feature type="transmembrane region" description="Helical" evidence="1">
    <location>
        <begin position="155"/>
        <end position="174"/>
    </location>
</feature>
<evidence type="ECO:0000256" key="1">
    <source>
        <dbReference type="SAM" id="Phobius"/>
    </source>
</evidence>
<feature type="transmembrane region" description="Helical" evidence="1">
    <location>
        <begin position="204"/>
        <end position="224"/>
    </location>
</feature>
<feature type="transmembrane region" description="Helical" evidence="1">
    <location>
        <begin position="7"/>
        <end position="29"/>
    </location>
</feature>
<dbReference type="EMBL" id="CP113797">
    <property type="protein sequence ID" value="WAL62049.1"/>
    <property type="molecule type" value="Genomic_DNA"/>
</dbReference>
<feature type="transmembrane region" description="Helical" evidence="1">
    <location>
        <begin position="291"/>
        <end position="309"/>
    </location>
</feature>
<evidence type="ECO:0000313" key="3">
    <source>
        <dbReference type="Proteomes" id="UP001163152"/>
    </source>
</evidence>
<dbReference type="KEGG" id="tsin:OXH18_08715"/>
<sequence length="502" mass="55811">MVKHSTAVVTICIGILSSASIALVLTWLYQTGCISQEFPYLGAKALLAYSGPEPRFESFGYVFPPLIIYGVLLTGTSPIAFQALVGGSLVGLIMQQMGRVSVSRLWQVLWTLLIFIHPSFGLMALYRPDWATATLLLMGAMTLLLDLAQERDKRLLSTGLALVLLGFVLAPLMLVRFEAWYLLPILAVTILVTFYNTEPPGFQISAALVVLFMSLVAVGAFLYFNWITTDDAFYFVNSSNGSLQQARNLAFVQQEKIDSSVIAALKWLITTVPVYLVTILGVIFSANKHRAGLILILLLPVFMLIISFWKGLFFPSASQLGLFLGLLPVIWWHAPPRRLLSRILITVTLVASLLYTGYRLQQNEFVPEETLLWRQLSGQPIPETPAVQQSLAFCQAERDIADLLDNTLTGPSRLLVDDTVGSGILYRVRRPDAFILPYQFEFVPALQNPGIYTDFILLAGPSSPVADRDRVGAFWSQRSPETLPGFQVIRENPFFQLLQRGL</sequence>
<organism evidence="2 3">
    <name type="scientific">Thermocoleostomius sinensis A174</name>
    <dbReference type="NCBI Taxonomy" id="2016057"/>
    <lineage>
        <taxon>Bacteria</taxon>
        <taxon>Bacillati</taxon>
        <taxon>Cyanobacteriota</taxon>
        <taxon>Cyanophyceae</taxon>
        <taxon>Oculatellales</taxon>
        <taxon>Oculatellaceae</taxon>
        <taxon>Thermocoleostomius</taxon>
    </lineage>
</organism>
<feature type="transmembrane region" description="Helical" evidence="1">
    <location>
        <begin position="315"/>
        <end position="332"/>
    </location>
</feature>
<gene>
    <name evidence="2" type="ORF">OXH18_08715</name>
</gene>
<accession>A0A9E8ZET2</accession>
<feature type="transmembrane region" description="Helical" evidence="1">
    <location>
        <begin position="66"/>
        <end position="93"/>
    </location>
</feature>
<protein>
    <submittedName>
        <fullName evidence="2">Uncharacterized protein</fullName>
    </submittedName>
</protein>
<feature type="transmembrane region" description="Helical" evidence="1">
    <location>
        <begin position="105"/>
        <end position="124"/>
    </location>
</feature>
<name>A0A9E8ZET2_9CYAN</name>
<keyword evidence="1" id="KW-0812">Transmembrane</keyword>
<proteinExistence type="predicted"/>